<dbReference type="EC" id="2.4.1.18" evidence="4"/>
<evidence type="ECO:0000313" key="9">
    <source>
        <dbReference type="Proteomes" id="UP000683559"/>
    </source>
</evidence>
<evidence type="ECO:0000313" key="8">
    <source>
        <dbReference type="EMBL" id="QXE92454.1"/>
    </source>
</evidence>
<keyword evidence="9" id="KW-1185">Reference proteome</keyword>
<protein>
    <recommendedName>
        <fullName evidence="4">1,4-alpha-glucan branching enzyme</fullName>
        <ecNumber evidence="4">2.4.1.18</ecNumber>
    </recommendedName>
</protein>
<dbReference type="InterPro" id="IPR006048">
    <property type="entry name" value="A-amylase/branching_C"/>
</dbReference>
<proteinExistence type="inferred from homology"/>
<dbReference type="Pfam" id="PF02922">
    <property type="entry name" value="CBM_48"/>
    <property type="match status" value="1"/>
</dbReference>
<reference evidence="8 9" key="1">
    <citation type="submission" date="2021-06" db="EMBL/GenBank/DDBJ databases">
        <title>Gemonas diversity in paddy soil.</title>
        <authorList>
            <person name="Liu G."/>
        </authorList>
    </citation>
    <scope>NUCLEOTIDE SEQUENCE [LARGE SCALE GENOMIC DNA]</scope>
    <source>
        <strain evidence="8 9">RG2</strain>
    </source>
</reference>
<dbReference type="RefSeq" id="WP_217289006.1">
    <property type="nucleotide sequence ID" value="NZ_CP077683.1"/>
</dbReference>
<sequence length="604" mass="67453">MSKEADIKEDKPKVKRADGMGATPHSGGVGFRVWAPHATGVSVIGSFNNWDGAKNPLQAEENGNWYADVPGAKIGDPYKYLLATEKGELTRIDPYAREVTGSTGNAVVHDPDFDWGDDFHLAPWNELVIYELHVGTFNDQEDDNAAAQFDSIAARLGHLKKLGVNAIQIMPVGEFAGDRSWGYNPAHIFSVELSYGGPRAFKRFVKRAHSQGVAVILDVVYNHLGPGDLDLWQFDGWSENGLGGIYFYNDGRSHTPWGETRPNYGVGEVRQFISDNVFMWLREYHVDGLRYDCTQFIRSVDGTAENDLPEGWSLLQWLNEQVTRQFPGRITIAEDLQNNSWLTKTVGAGGAGFGSQWDANFVHPIRRAVITPDDQDRSLAAIRDALCYRYNDDAFDRVIYSESHDEVANGKARVPQEINPGDPKGWYAQKRSTLAAALVFTAPGIPMLFQGQEFLEGEWFRDTVPLDWDQRDEFRGIVRLYRDLIHLRLNRAGFTRGLCGQFTQVHHLNEQAKVIAFHRWDQGGAGDDVVVVANFLAEPQEDYVVGFPAEGTWKLRFNSDWQGYSEVFSDHPSGDAGAETGECDGLPCHAAISLGPYSVLIFSR</sequence>
<evidence type="ECO:0000256" key="6">
    <source>
        <dbReference type="SAM" id="MobiDB-lite"/>
    </source>
</evidence>
<dbReference type="PIRSF" id="PIRSF000463">
    <property type="entry name" value="GlgB"/>
    <property type="match status" value="1"/>
</dbReference>
<accession>A0ABX8LQ98</accession>
<feature type="domain" description="Glycosyl hydrolase family 13 catalytic" evidence="7">
    <location>
        <begin position="131"/>
        <end position="475"/>
    </location>
</feature>
<evidence type="ECO:0000256" key="1">
    <source>
        <dbReference type="ARBA" id="ARBA00000826"/>
    </source>
</evidence>
<comment type="similarity">
    <text evidence="3">Belongs to the glycosyl hydrolase 13 family. GlgB subfamily.</text>
</comment>
<name>A0ABX8LQ98_9BACT</name>
<dbReference type="InterPro" id="IPR004193">
    <property type="entry name" value="Glyco_hydro_13_N"/>
</dbReference>
<evidence type="ECO:0000256" key="4">
    <source>
        <dbReference type="ARBA" id="ARBA00012541"/>
    </source>
</evidence>
<gene>
    <name evidence="8" type="ORF">KP001_08000</name>
</gene>
<dbReference type="CDD" id="cd11325">
    <property type="entry name" value="AmyAc_GTHase"/>
    <property type="match status" value="1"/>
</dbReference>
<dbReference type="EMBL" id="CP077683">
    <property type="protein sequence ID" value="QXE92454.1"/>
    <property type="molecule type" value="Genomic_DNA"/>
</dbReference>
<keyword evidence="5" id="KW-0808">Transferase</keyword>
<comment type="function">
    <text evidence="2">Catalyzes the formation of the alpha-1,6-glucosidic linkages in glycogen by scission of a 1,4-alpha-linked oligosaccharide from growing alpha-1,4-glucan chains and the subsequent attachment of the oligosaccharide to the alpha-1,6 position.</text>
</comment>
<dbReference type="InterPro" id="IPR037439">
    <property type="entry name" value="Branching_enzy"/>
</dbReference>
<dbReference type="PANTHER" id="PTHR43651:SF11">
    <property type="entry name" value="MALTO-OLIGOSYLTREHALOSE TREHALOHYDROLASE"/>
    <property type="match status" value="1"/>
</dbReference>
<dbReference type="Proteomes" id="UP000683559">
    <property type="component" value="Chromosome"/>
</dbReference>
<organism evidence="8 9">
    <name type="scientific">Geomonas subterranea</name>
    <dbReference type="NCBI Taxonomy" id="2847989"/>
    <lineage>
        <taxon>Bacteria</taxon>
        <taxon>Pseudomonadati</taxon>
        <taxon>Thermodesulfobacteriota</taxon>
        <taxon>Desulfuromonadia</taxon>
        <taxon>Geobacterales</taxon>
        <taxon>Geobacteraceae</taxon>
        <taxon>Geomonas</taxon>
    </lineage>
</organism>
<evidence type="ECO:0000256" key="2">
    <source>
        <dbReference type="ARBA" id="ARBA00002953"/>
    </source>
</evidence>
<dbReference type="InterPro" id="IPR006047">
    <property type="entry name" value="GH13_cat_dom"/>
</dbReference>
<dbReference type="CDD" id="cd02855">
    <property type="entry name" value="E_set_GBE_prok_N"/>
    <property type="match status" value="1"/>
</dbReference>
<evidence type="ECO:0000259" key="7">
    <source>
        <dbReference type="SMART" id="SM00642"/>
    </source>
</evidence>
<evidence type="ECO:0000256" key="3">
    <source>
        <dbReference type="ARBA" id="ARBA00009000"/>
    </source>
</evidence>
<dbReference type="SMART" id="SM00642">
    <property type="entry name" value="Aamy"/>
    <property type="match status" value="1"/>
</dbReference>
<evidence type="ECO:0000256" key="5">
    <source>
        <dbReference type="ARBA" id="ARBA00022679"/>
    </source>
</evidence>
<feature type="region of interest" description="Disordered" evidence="6">
    <location>
        <begin position="1"/>
        <end position="23"/>
    </location>
</feature>
<dbReference type="Pfam" id="PF02806">
    <property type="entry name" value="Alpha-amylase_C"/>
    <property type="match status" value="1"/>
</dbReference>
<feature type="compositionally biased region" description="Basic and acidic residues" evidence="6">
    <location>
        <begin position="1"/>
        <end position="18"/>
    </location>
</feature>
<comment type="catalytic activity">
    <reaction evidence="1">
        <text>Transfers a segment of a (1-&gt;4)-alpha-D-glucan chain to a primary hydroxy group in a similar glucan chain.</text>
        <dbReference type="EC" id="2.4.1.18"/>
    </reaction>
</comment>
<dbReference type="InterPro" id="IPR044143">
    <property type="entry name" value="GlgB_N_E_set_prok"/>
</dbReference>
<dbReference type="Pfam" id="PF00128">
    <property type="entry name" value="Alpha-amylase"/>
    <property type="match status" value="1"/>
</dbReference>
<dbReference type="PANTHER" id="PTHR43651">
    <property type="entry name" value="1,4-ALPHA-GLUCAN-BRANCHING ENZYME"/>
    <property type="match status" value="1"/>
</dbReference>